<reference evidence="1 2" key="2">
    <citation type="submission" date="2013-02" db="EMBL/GenBank/DDBJ databases">
        <title>The Genome Sequence of Plasmodium falciparum Vietnam Oak-Knoll (FVO).</title>
        <authorList>
            <consortium name="The Broad Institute Genome Sequencing Platform"/>
            <consortium name="The Broad Institute Genome Sequencing Center for Infectious Disease"/>
            <person name="Neafsey D."/>
            <person name="Cheeseman I."/>
            <person name="Volkman S."/>
            <person name="Adams J."/>
            <person name="Walker B."/>
            <person name="Young S.K."/>
            <person name="Zeng Q."/>
            <person name="Gargeya S."/>
            <person name="Fitzgerald M."/>
            <person name="Haas B."/>
            <person name="Abouelleil A."/>
            <person name="Alvarado L."/>
            <person name="Arachchi H.M."/>
            <person name="Berlin A.M."/>
            <person name="Chapman S.B."/>
            <person name="Dewar J."/>
            <person name="Goldberg J."/>
            <person name="Griggs A."/>
            <person name="Gujja S."/>
            <person name="Hansen M."/>
            <person name="Howarth C."/>
            <person name="Imamovic A."/>
            <person name="Larimer J."/>
            <person name="McCowan C."/>
            <person name="Murphy C."/>
            <person name="Neiman D."/>
            <person name="Pearson M."/>
            <person name="Priest M."/>
            <person name="Roberts A."/>
            <person name="Saif S."/>
            <person name="Shea T."/>
            <person name="Sisk P."/>
            <person name="Sykes S."/>
            <person name="Wortman J."/>
            <person name="Nusbaum C."/>
            <person name="Birren B."/>
        </authorList>
    </citation>
    <scope>NUCLEOTIDE SEQUENCE [LARGE SCALE GENOMIC DNA]</scope>
    <source>
        <strain evidence="2">Vietnam Oak-Knoll (FVO)</strain>
    </source>
</reference>
<gene>
    <name evidence="1" type="ORF">PFFVO_01961</name>
</gene>
<dbReference type="AlphaFoldDB" id="A0A024VA80"/>
<sequence>MYHHLGTCLYQENNFIHKVLQFLQAKKCSHICMLSIEQNNILTSSNILVNIFNKKNERDKQFAFNLIVHYFIREKGKDTCEIHDTDKNITQTKNQHMHDQVSYDNSAIPILDIQKIISEKNESEDEIKSMHSLLNDDKTKNMDDNQEHKENSILFKDDISNQEIKLSDEESTFEDMNIEGEVLHELVVRLLNHYTSIININKFFYKSFKKNIYNFNLPVQENKMIYILKEIYLLLHFHITHIWITIKEHTEELKNIKNKITQENNFFDIFISYVIKNLGTGDMTPELFEKIKNVEKKITNG</sequence>
<name>A0A024VA80_PLAFA</name>
<evidence type="ECO:0000313" key="2">
    <source>
        <dbReference type="Proteomes" id="UP000030690"/>
    </source>
</evidence>
<proteinExistence type="predicted"/>
<dbReference type="Proteomes" id="UP000030690">
    <property type="component" value="Unassembled WGS sequence"/>
</dbReference>
<protein>
    <submittedName>
        <fullName evidence="1">Uncharacterized protein</fullName>
    </submittedName>
</protein>
<organism evidence="1 2">
    <name type="scientific">Plasmodium falciparum Vietnam Oak-Knoll</name>
    <name type="common">FVO</name>
    <dbReference type="NCBI Taxonomy" id="1036723"/>
    <lineage>
        <taxon>Eukaryota</taxon>
        <taxon>Sar</taxon>
        <taxon>Alveolata</taxon>
        <taxon>Apicomplexa</taxon>
        <taxon>Aconoidasida</taxon>
        <taxon>Haemosporida</taxon>
        <taxon>Plasmodiidae</taxon>
        <taxon>Plasmodium</taxon>
        <taxon>Plasmodium (Laverania)</taxon>
    </lineage>
</organism>
<accession>A0A024VA80</accession>
<reference evidence="1 2" key="1">
    <citation type="submission" date="2013-02" db="EMBL/GenBank/DDBJ databases">
        <title>The Genome Annotation of Plasmodium falciparum Vietnam Oak-Knoll (FVO).</title>
        <authorList>
            <consortium name="The Broad Institute Genome Sequencing Platform"/>
            <consortium name="The Broad Institute Genome Sequencing Center for Infectious Disease"/>
            <person name="Neafsey D."/>
            <person name="Hoffman S."/>
            <person name="Volkman S."/>
            <person name="Rosenthal P."/>
            <person name="Walker B."/>
            <person name="Young S.K."/>
            <person name="Zeng Q."/>
            <person name="Gargeya S."/>
            <person name="Fitzgerald M."/>
            <person name="Haas B."/>
            <person name="Abouelleil A."/>
            <person name="Allen A.W."/>
            <person name="Alvarado L."/>
            <person name="Arachchi H.M."/>
            <person name="Berlin A.M."/>
            <person name="Chapman S.B."/>
            <person name="Gainer-Dewar J."/>
            <person name="Goldberg J."/>
            <person name="Griggs A."/>
            <person name="Gujja S."/>
            <person name="Hansen M."/>
            <person name="Howarth C."/>
            <person name="Imamovic A."/>
            <person name="Ireland A."/>
            <person name="Larimer J."/>
            <person name="McCowan C."/>
            <person name="Murphy C."/>
            <person name="Pearson M."/>
            <person name="Poon T.W."/>
            <person name="Priest M."/>
            <person name="Roberts A."/>
            <person name="Saif S."/>
            <person name="Shea T."/>
            <person name="Sisk P."/>
            <person name="Sykes S."/>
            <person name="Wortman J."/>
            <person name="Nusbaum C."/>
            <person name="Birren B."/>
        </authorList>
    </citation>
    <scope>NUCLEOTIDE SEQUENCE [LARGE SCALE GENOMIC DNA]</scope>
    <source>
        <strain evidence="2">Vietnam Oak-Knoll (FVO)</strain>
    </source>
</reference>
<dbReference type="EMBL" id="KI925073">
    <property type="protein sequence ID" value="ETW19105.1"/>
    <property type="molecule type" value="Genomic_DNA"/>
</dbReference>
<evidence type="ECO:0000313" key="1">
    <source>
        <dbReference type="EMBL" id="ETW19105.1"/>
    </source>
</evidence>